<feature type="binding site" description="covalent" evidence="14">
    <location>
        <position position="151"/>
    </location>
    <ligand>
        <name>heme c</name>
        <dbReference type="ChEBI" id="CHEBI:61717"/>
        <label>1</label>
    </ligand>
</feature>
<feature type="binding site" evidence="14">
    <location>
        <position position="235"/>
    </location>
    <ligand>
        <name>Ca(2+)</name>
        <dbReference type="ChEBI" id="CHEBI:29108"/>
    </ligand>
</feature>
<proteinExistence type="inferred from homology"/>
<dbReference type="EMBL" id="SLWK01000011">
    <property type="protein sequence ID" value="TCO06984.1"/>
    <property type="molecule type" value="Genomic_DNA"/>
</dbReference>
<feature type="binding site" description="covalent" evidence="14">
    <location>
        <position position="148"/>
    </location>
    <ligand>
        <name>heme c</name>
        <dbReference type="ChEBI" id="CHEBI:61717"/>
        <label>1</label>
    </ligand>
</feature>
<evidence type="ECO:0000256" key="5">
    <source>
        <dbReference type="ARBA" id="ARBA00022617"/>
    </source>
</evidence>
<reference evidence="16 17" key="1">
    <citation type="submission" date="2019-03" db="EMBL/GenBank/DDBJ databases">
        <title>Genomic Encyclopedia of Type Strains, Phase IV (KMG-IV): sequencing the most valuable type-strain genomes for metagenomic binning, comparative biology and taxonomic classification.</title>
        <authorList>
            <person name="Goeker M."/>
        </authorList>
    </citation>
    <scope>NUCLEOTIDE SEQUENCE [LARGE SCALE GENOMIC DNA]</scope>
    <source>
        <strain evidence="16 17">DSM 24179</strain>
    </source>
</reference>
<dbReference type="Gene3D" id="1.20.140.10">
    <property type="entry name" value="Butyryl-CoA Dehydrogenase, subunit A, domain 3"/>
    <property type="match status" value="1"/>
</dbReference>
<evidence type="ECO:0000256" key="11">
    <source>
        <dbReference type="ARBA" id="ARBA00023002"/>
    </source>
</evidence>
<feature type="binding site" description="covalent" evidence="14">
    <location>
        <position position="309"/>
    </location>
    <ligand>
        <name>heme c</name>
        <dbReference type="ChEBI" id="CHEBI:61717"/>
        <label>4</label>
    </ligand>
</feature>
<feature type="binding site" evidence="14">
    <location>
        <position position="285"/>
    </location>
    <ligand>
        <name>Ca(2+)</name>
        <dbReference type="ChEBI" id="CHEBI:29108"/>
    </ligand>
</feature>
<dbReference type="GO" id="GO:0030288">
    <property type="term" value="C:outer membrane-bounded periplasmic space"/>
    <property type="evidence" value="ECO:0007669"/>
    <property type="project" value="TreeGrafter"/>
</dbReference>
<feature type="binding site" evidence="14">
    <location>
        <position position="234"/>
    </location>
    <ligand>
        <name>Ca(2+)</name>
        <dbReference type="ChEBI" id="CHEBI:29108"/>
    </ligand>
</feature>
<feature type="binding site" description="covalent" evidence="14">
    <location>
        <position position="340"/>
    </location>
    <ligand>
        <name>heme c</name>
        <dbReference type="ChEBI" id="CHEBI:61717"/>
        <label>5</label>
    </ligand>
</feature>
<dbReference type="AlphaFoldDB" id="A0A4V2RW64"/>
<comment type="cofactor">
    <cofactor evidence="14">
        <name>heme c</name>
        <dbReference type="ChEBI" id="CHEBI:61717"/>
    </cofactor>
    <text evidence="14">Binds 5 heme c groups covalently per monomer.</text>
</comment>
<keyword evidence="15" id="KW-0812">Transmembrane</keyword>
<comment type="cofactor">
    <cofactor evidence="14">
        <name>Ca(2+)</name>
        <dbReference type="ChEBI" id="CHEBI:29108"/>
    </cofactor>
    <text evidence="14">Binds 1 Ca(2+) ion per monomer.</text>
</comment>
<comment type="catalytic activity">
    <reaction evidence="13 14">
        <text>6 Fe(III)-[cytochrome c] + NH4(+) + 2 H2O = 6 Fe(II)-[cytochrome c] + nitrite + 8 H(+)</text>
        <dbReference type="Rhea" id="RHEA:13089"/>
        <dbReference type="Rhea" id="RHEA-COMP:10350"/>
        <dbReference type="Rhea" id="RHEA-COMP:14399"/>
        <dbReference type="ChEBI" id="CHEBI:15377"/>
        <dbReference type="ChEBI" id="CHEBI:15378"/>
        <dbReference type="ChEBI" id="CHEBI:16301"/>
        <dbReference type="ChEBI" id="CHEBI:28938"/>
        <dbReference type="ChEBI" id="CHEBI:29033"/>
        <dbReference type="ChEBI" id="CHEBI:29034"/>
        <dbReference type="EC" id="1.7.2.2"/>
    </reaction>
</comment>
<feature type="binding site" description="covalent" evidence="14">
    <location>
        <position position="189"/>
    </location>
    <ligand>
        <name>heme c</name>
        <dbReference type="ChEBI" id="CHEBI:61717"/>
        <label>2</label>
    </ligand>
</feature>
<evidence type="ECO:0000256" key="15">
    <source>
        <dbReference type="SAM" id="Phobius"/>
    </source>
</evidence>
<comment type="pathway">
    <text evidence="2 14">Nitrogen metabolism; nitrate reduction (assimilation).</text>
</comment>
<evidence type="ECO:0000256" key="4">
    <source>
        <dbReference type="ARBA" id="ARBA00022448"/>
    </source>
</evidence>
<feature type="binding site" description="axial binding residue" evidence="14">
    <location>
        <position position="120"/>
    </location>
    <ligand>
        <name>heme c</name>
        <dbReference type="ChEBI" id="CHEBI:61717"/>
        <label>3</label>
    </ligand>
    <ligandPart>
        <name>Fe</name>
        <dbReference type="ChEBI" id="CHEBI:18248"/>
    </ligandPart>
</feature>
<keyword evidence="6 14" id="KW-0479">Metal-binding</keyword>
<dbReference type="InterPro" id="IPR017570">
    <property type="entry name" value="Cyt_c_NO2Rdtase_formate-dep"/>
</dbReference>
<evidence type="ECO:0000256" key="13">
    <source>
        <dbReference type="ARBA" id="ARBA00049131"/>
    </source>
</evidence>
<dbReference type="Proteomes" id="UP000295221">
    <property type="component" value="Unassembled WGS sequence"/>
</dbReference>
<dbReference type="GO" id="GO:0005509">
    <property type="term" value="F:calcium ion binding"/>
    <property type="evidence" value="ECO:0007669"/>
    <property type="project" value="UniProtKB-UniRule"/>
</dbReference>
<name>A0A4V2RW64_9BACT</name>
<dbReference type="EC" id="1.7.2.2" evidence="14"/>
<comment type="similarity">
    <text evidence="3 14">Belongs to the cytochrome c-552 family.</text>
</comment>
<feature type="binding site" evidence="14">
    <location>
        <position position="235"/>
    </location>
    <ligand>
        <name>substrate</name>
    </ligand>
</feature>
<evidence type="ECO:0000256" key="9">
    <source>
        <dbReference type="ARBA" id="ARBA00022837"/>
    </source>
</evidence>
<evidence type="ECO:0000256" key="2">
    <source>
        <dbReference type="ARBA" id="ARBA00005096"/>
    </source>
</evidence>
<feature type="binding site" description="axial binding residue" evidence="14">
    <location>
        <position position="299"/>
    </location>
    <ligand>
        <name>heme c</name>
        <dbReference type="ChEBI" id="CHEBI:61717"/>
        <label>5</label>
    </ligand>
    <ligandPart>
        <name>Fe</name>
        <dbReference type="ChEBI" id="CHEBI:18248"/>
    </ligandPart>
</feature>
<keyword evidence="15" id="KW-1133">Transmembrane helix</keyword>
<evidence type="ECO:0000256" key="12">
    <source>
        <dbReference type="ARBA" id="ARBA00023004"/>
    </source>
</evidence>
<feature type="binding site" description="axial binding residue" evidence="14">
    <location>
        <position position="324"/>
    </location>
    <ligand>
        <name>heme c</name>
        <dbReference type="ChEBI" id="CHEBI:61717"/>
        <label>2</label>
    </ligand>
    <ligandPart>
        <name>Fe</name>
        <dbReference type="ChEBI" id="CHEBI:18248"/>
    </ligandPart>
</feature>
<feature type="binding site" description="axial binding residue" evidence="14">
    <location>
        <position position="190"/>
    </location>
    <ligand>
        <name>heme c</name>
        <dbReference type="ChEBI" id="CHEBI:61717"/>
        <label>2</label>
    </ligand>
    <ligandPart>
        <name>Fe</name>
        <dbReference type="ChEBI" id="CHEBI:18248"/>
    </ligandPart>
</feature>
<evidence type="ECO:0000256" key="14">
    <source>
        <dbReference type="HAMAP-Rule" id="MF_01182"/>
    </source>
</evidence>
<gene>
    <name evidence="14" type="primary">nrfA</name>
    <name evidence="16" type="ORF">EV194_111104</name>
</gene>
<dbReference type="GO" id="GO:0020037">
    <property type="term" value="F:heme binding"/>
    <property type="evidence" value="ECO:0007669"/>
    <property type="project" value="InterPro"/>
</dbReference>
<dbReference type="CDD" id="cd00548">
    <property type="entry name" value="NrfA-like"/>
    <property type="match status" value="1"/>
</dbReference>
<organism evidence="16 17">
    <name type="scientific">Natronoflexus pectinivorans</name>
    <dbReference type="NCBI Taxonomy" id="682526"/>
    <lineage>
        <taxon>Bacteria</taxon>
        <taxon>Pseudomonadati</taxon>
        <taxon>Bacteroidota</taxon>
        <taxon>Bacteroidia</taxon>
        <taxon>Marinilabiliales</taxon>
        <taxon>Marinilabiliaceae</taxon>
        <taxon>Natronoflexus</taxon>
    </lineage>
</organism>
<keyword evidence="7 14" id="KW-0732">Signal</keyword>
<keyword evidence="12 14" id="KW-0408">Iron</keyword>
<dbReference type="Gene3D" id="1.10.1130.10">
    <property type="entry name" value="Flavocytochrome C3, Chain A"/>
    <property type="match status" value="1"/>
</dbReference>
<dbReference type="FunFam" id="1.20.140.10:FF:000014">
    <property type="entry name" value="Cytochrome c-552"/>
    <property type="match status" value="1"/>
</dbReference>
<dbReference type="OrthoDB" id="9780421at2"/>
<evidence type="ECO:0000256" key="7">
    <source>
        <dbReference type="ARBA" id="ARBA00022729"/>
    </source>
</evidence>
<dbReference type="Pfam" id="PF02335">
    <property type="entry name" value="Cytochrom_C552"/>
    <property type="match status" value="1"/>
</dbReference>
<feature type="binding site" description="covalent" evidence="14">
    <location>
        <position position="186"/>
    </location>
    <ligand>
        <name>heme c</name>
        <dbReference type="ChEBI" id="CHEBI:61717"/>
        <label>2</label>
    </ligand>
</feature>
<dbReference type="GO" id="GO:0042128">
    <property type="term" value="P:nitrate assimilation"/>
    <property type="evidence" value="ECO:0007669"/>
    <property type="project" value="UniProtKB-UniRule"/>
</dbReference>
<feature type="transmembrane region" description="Helical" evidence="15">
    <location>
        <begin position="12"/>
        <end position="34"/>
    </location>
</feature>
<dbReference type="InterPro" id="IPR003321">
    <property type="entry name" value="Cyt_c552"/>
</dbReference>
<evidence type="ECO:0000256" key="6">
    <source>
        <dbReference type="ARBA" id="ARBA00022723"/>
    </source>
</evidence>
<keyword evidence="10 14" id="KW-0249">Electron transport</keyword>
<dbReference type="InterPro" id="IPR036280">
    <property type="entry name" value="Multihaem_cyt_sf"/>
</dbReference>
<dbReference type="UniPathway" id="UPA00653"/>
<dbReference type="NCBIfam" id="NF008339">
    <property type="entry name" value="PRK11125.1"/>
    <property type="match status" value="1"/>
</dbReference>
<evidence type="ECO:0000256" key="8">
    <source>
        <dbReference type="ARBA" id="ARBA00022764"/>
    </source>
</evidence>
<dbReference type="PANTHER" id="PTHR30633">
    <property type="entry name" value="CYTOCHROME C-552 RESPIRATORY NITRITE REDUCTASE"/>
    <property type="match status" value="1"/>
</dbReference>
<evidence type="ECO:0000256" key="10">
    <source>
        <dbReference type="ARBA" id="ARBA00022982"/>
    </source>
</evidence>
<evidence type="ECO:0000313" key="17">
    <source>
        <dbReference type="Proteomes" id="UP000295221"/>
    </source>
</evidence>
<comment type="subcellular location">
    <subcellularLocation>
        <location evidence="1 14">Periplasm</location>
    </subcellularLocation>
</comment>
<keyword evidence="11 14" id="KW-0560">Oxidoreductase</keyword>
<feature type="binding site" evidence="14">
    <location>
        <position position="288"/>
    </location>
    <ligand>
        <name>substrate</name>
    </ligand>
</feature>
<feature type="binding site" description="axial binding residue" evidence="14">
    <location>
        <position position="416"/>
    </location>
    <ligand>
        <name>heme c</name>
        <dbReference type="ChEBI" id="CHEBI:61717"/>
        <label>4</label>
    </ligand>
    <ligandPart>
        <name>Fe</name>
        <dbReference type="ChEBI" id="CHEBI:18248"/>
    </ligandPart>
</feature>
<feature type="binding site" description="covalent" evidence="14">
    <location>
        <position position="306"/>
    </location>
    <ligand>
        <name>heme c</name>
        <dbReference type="ChEBI" id="CHEBI:61717"/>
        <label>4</label>
    </ligand>
</feature>
<keyword evidence="9 14" id="KW-0106">Calcium</keyword>
<evidence type="ECO:0000313" key="16">
    <source>
        <dbReference type="EMBL" id="TCO06984.1"/>
    </source>
</evidence>
<dbReference type="GO" id="GO:0005506">
    <property type="term" value="F:iron ion binding"/>
    <property type="evidence" value="ECO:0007669"/>
    <property type="project" value="UniProtKB-UniRule"/>
</dbReference>
<feature type="binding site" evidence="14">
    <location>
        <position position="287"/>
    </location>
    <ligand>
        <name>Ca(2+)</name>
        <dbReference type="ChEBI" id="CHEBI:29108"/>
    </ligand>
</feature>
<keyword evidence="4 14" id="KW-0813">Transport</keyword>
<dbReference type="GO" id="GO:0042279">
    <property type="term" value="F:nitrite reductase (cytochrome, ammonia-forming) activity"/>
    <property type="evidence" value="ECO:0007669"/>
    <property type="project" value="UniProtKB-UniRule"/>
</dbReference>
<dbReference type="PIRSF" id="PIRSF000243">
    <property type="entry name" value="Cyt_c552"/>
    <property type="match status" value="1"/>
</dbReference>
<sequence>MRPISEIIKEKPWMGWLIFFATMIVVFVLGLFAATVVERRAEAVFAYTPQVKHDKYEPRNEVWGQNFPRQYQSYMNTADTTFSSKYNTSGLRDALADNPRMVILWSGYAFSMDYNQPRGHYYAVEDVYNTLRVGSPMDGEKSFQPNTCWTCKSSDVPRLMQEHGIAEFYSGTWEMLGEEVVNHIGCADCHDAETMNLHITRPALIEAFERQGKDITKASHQEMRSLVCAQCHVEYYFSSNVVEGVNSYLVFPWDDGMNFDDIEAYFDRIGFTDWVHGLSRAPMLKAQHPDYEVWSTGIHADRGVSCADCHMPYKSEGGMKFTDHHIQSPLNNVANSCQVCHREETARLVQNVYDRQDKIYEIRTQLEDQLVKAHIEAAFAWDLGATEDQMHDILMDIRHAQWRWDFAAAGHGNAFHNPLETSRMISTGKTKAQDARVKLARLLASLGHTEPVPMPDISTKAKAQEYIGLDIPKRQADKEKFLNTVVPQWLEAAREREATYDVRVN</sequence>
<feature type="binding site" description="axial binding residue" evidence="14">
    <location>
        <position position="232"/>
    </location>
    <ligand>
        <name>heme c</name>
        <dbReference type="ChEBI" id="CHEBI:61717"/>
        <label>3</label>
    </ligand>
    <ligandPart>
        <name>Fe</name>
        <dbReference type="ChEBI" id="CHEBI:18248"/>
    </ligandPart>
</feature>
<feature type="binding site" description="covalent" evidence="14">
    <location>
        <position position="231"/>
    </location>
    <ligand>
        <name>heme c</name>
        <dbReference type="ChEBI" id="CHEBI:61717"/>
        <label>3</label>
    </ligand>
</feature>
<feature type="binding site" description="covalent" evidence="14">
    <location>
        <position position="228"/>
    </location>
    <ligand>
        <name>heme c</name>
        <dbReference type="ChEBI" id="CHEBI:61717"/>
        <label>3</label>
    </ligand>
</feature>
<dbReference type="RefSeq" id="WP_132434567.1">
    <property type="nucleotide sequence ID" value="NZ_SLWK01000011.1"/>
</dbReference>
<evidence type="ECO:0000256" key="3">
    <source>
        <dbReference type="ARBA" id="ARBA00009288"/>
    </source>
</evidence>
<comment type="function">
    <text evidence="14">Catalyzes the reduction of nitrite to ammonia, consuming six electrons in the process.</text>
</comment>
<dbReference type="HAMAP" id="MF_01182">
    <property type="entry name" value="Cytochrom_C552"/>
    <property type="match status" value="1"/>
</dbReference>
<accession>A0A4V2RW64</accession>
<keyword evidence="8 14" id="KW-0574">Periplasm</keyword>
<protein>
    <recommendedName>
        <fullName evidence="14">Cytochrome c-552</fullName>
        <ecNumber evidence="14">1.7.2.2</ecNumber>
    </recommendedName>
    <alternativeName>
        <fullName evidence="14">Ammonia-forming cytochrome c nitrite reductase</fullName>
        <shortName evidence="14">Cytochrome c nitrite reductase</shortName>
    </alternativeName>
</protein>
<feature type="binding site" description="covalent" evidence="14">
    <location>
        <position position="337"/>
    </location>
    <ligand>
        <name>heme c</name>
        <dbReference type="ChEBI" id="CHEBI:61717"/>
        <label>5</label>
    </ligand>
</feature>
<dbReference type="GO" id="GO:0019645">
    <property type="term" value="P:anaerobic electron transport chain"/>
    <property type="evidence" value="ECO:0007669"/>
    <property type="project" value="TreeGrafter"/>
</dbReference>
<dbReference type="SUPFAM" id="SSF48695">
    <property type="entry name" value="Multiheme cytochromes"/>
    <property type="match status" value="1"/>
</dbReference>
<evidence type="ECO:0000256" key="1">
    <source>
        <dbReference type="ARBA" id="ARBA00004418"/>
    </source>
</evidence>
<dbReference type="PANTHER" id="PTHR30633:SF0">
    <property type="entry name" value="CYTOCHROME C-552"/>
    <property type="match status" value="1"/>
</dbReference>
<feature type="binding site" description="axial binding residue" evidence="14">
    <location>
        <position position="152"/>
    </location>
    <ligand>
        <name>heme c</name>
        <dbReference type="ChEBI" id="CHEBI:61717"/>
        <label>1</label>
    </ligand>
    <ligandPart>
        <name>Fe</name>
        <dbReference type="ChEBI" id="CHEBI:18248"/>
    </ligandPart>
</feature>
<keyword evidence="15" id="KW-0472">Membrane</keyword>
<keyword evidence="17" id="KW-1185">Reference proteome</keyword>
<keyword evidence="5 14" id="KW-0349">Heme</keyword>
<feature type="binding site" description="axial binding residue" evidence="14">
    <location>
        <position position="341"/>
    </location>
    <ligand>
        <name>heme c</name>
        <dbReference type="ChEBI" id="CHEBI:61717"/>
        <label>5</label>
    </ligand>
    <ligandPart>
        <name>Fe</name>
        <dbReference type="ChEBI" id="CHEBI:18248"/>
    </ligandPart>
</feature>
<feature type="binding site" description="axial binding residue" evidence="14">
    <location>
        <position position="310"/>
    </location>
    <ligand>
        <name>heme c</name>
        <dbReference type="ChEBI" id="CHEBI:61717"/>
        <label>4</label>
    </ligand>
    <ligandPart>
        <name>Fe</name>
        <dbReference type="ChEBI" id="CHEBI:18248"/>
    </ligandPart>
</feature>
<comment type="caution">
    <text evidence="16">The sequence shown here is derived from an EMBL/GenBank/DDBJ whole genome shotgun (WGS) entry which is preliminary data.</text>
</comment>